<reference evidence="2 3" key="1">
    <citation type="journal article" date="2021" name="Int. J. Syst. Evol. Microbiol.">
        <title>Steroidobacter gossypii sp. nov., isolated from soil of cotton cropping field.</title>
        <authorList>
            <person name="Huang R."/>
            <person name="Yang S."/>
            <person name="Zhen C."/>
            <person name="Liu W."/>
        </authorList>
    </citation>
    <scope>NUCLEOTIDE SEQUENCE [LARGE SCALE GENOMIC DNA]</scope>
    <source>
        <strain evidence="2 3">S1-65</strain>
    </source>
</reference>
<feature type="compositionally biased region" description="Basic residues" evidence="1">
    <location>
        <begin position="43"/>
        <end position="54"/>
    </location>
</feature>
<sequence length="64" mass="7187">MSAQTKKQIAPKRAKRKVRARTTAKKKSTVQRAALLKQLSAKGGRKRATAKRRAEKIGVRGDEW</sequence>
<feature type="region of interest" description="Disordered" evidence="1">
    <location>
        <begin position="1"/>
        <end position="64"/>
    </location>
</feature>
<evidence type="ECO:0000256" key="1">
    <source>
        <dbReference type="SAM" id="MobiDB-lite"/>
    </source>
</evidence>
<protein>
    <submittedName>
        <fullName evidence="2">Uncharacterized protein</fullName>
    </submittedName>
</protein>
<proteinExistence type="predicted"/>
<feature type="compositionally biased region" description="Basic residues" evidence="1">
    <location>
        <begin position="9"/>
        <end position="29"/>
    </location>
</feature>
<evidence type="ECO:0000313" key="2">
    <source>
        <dbReference type="EMBL" id="MBM0105256.1"/>
    </source>
</evidence>
<gene>
    <name evidence="2" type="ORF">JM946_10875</name>
</gene>
<name>A0ABS1WWA0_9GAMM</name>
<evidence type="ECO:0000313" key="3">
    <source>
        <dbReference type="Proteomes" id="UP000661077"/>
    </source>
</evidence>
<accession>A0ABS1WWA0</accession>
<dbReference type="EMBL" id="JAEVLS010000002">
    <property type="protein sequence ID" value="MBM0105256.1"/>
    <property type="molecule type" value="Genomic_DNA"/>
</dbReference>
<keyword evidence="3" id="KW-1185">Reference proteome</keyword>
<feature type="compositionally biased region" description="Basic and acidic residues" evidence="1">
    <location>
        <begin position="55"/>
        <end position="64"/>
    </location>
</feature>
<comment type="caution">
    <text evidence="2">The sequence shown here is derived from an EMBL/GenBank/DDBJ whole genome shotgun (WGS) entry which is preliminary data.</text>
</comment>
<dbReference type="RefSeq" id="WP_203167308.1">
    <property type="nucleotide sequence ID" value="NZ_JAEVLS010000002.1"/>
</dbReference>
<organism evidence="2 3">
    <name type="scientific">Steroidobacter gossypii</name>
    <dbReference type="NCBI Taxonomy" id="2805490"/>
    <lineage>
        <taxon>Bacteria</taxon>
        <taxon>Pseudomonadati</taxon>
        <taxon>Pseudomonadota</taxon>
        <taxon>Gammaproteobacteria</taxon>
        <taxon>Steroidobacterales</taxon>
        <taxon>Steroidobacteraceae</taxon>
        <taxon>Steroidobacter</taxon>
    </lineage>
</organism>
<dbReference type="Proteomes" id="UP000661077">
    <property type="component" value="Unassembled WGS sequence"/>
</dbReference>